<reference evidence="3 4" key="1">
    <citation type="submission" date="2014-08" db="EMBL/GenBank/DDBJ databases">
        <authorList>
            <person name="Hassan Y.I."/>
            <person name="Lepp D."/>
            <person name="Zhou T."/>
        </authorList>
    </citation>
    <scope>NUCLEOTIDE SEQUENCE [LARGE SCALE GENOMIC DNA]</scope>
    <source>
        <strain evidence="3 4">IFO13584</strain>
    </source>
</reference>
<feature type="domain" description="Glucodextranase N-terminal" evidence="2">
    <location>
        <begin position="12"/>
        <end position="275"/>
    </location>
</feature>
<dbReference type="STRING" id="46914.JP75_02290"/>
<evidence type="ECO:0000313" key="3">
    <source>
        <dbReference type="EMBL" id="KFL32410.1"/>
    </source>
</evidence>
<dbReference type="InterPro" id="IPR011013">
    <property type="entry name" value="Gal_mutarotase_sf_dom"/>
</dbReference>
<dbReference type="GO" id="GO:0005975">
    <property type="term" value="P:carbohydrate metabolic process"/>
    <property type="evidence" value="ECO:0007669"/>
    <property type="project" value="InterPro"/>
</dbReference>
<accession>A0A087M6A7</accession>
<dbReference type="CDD" id="cd07430">
    <property type="entry name" value="GH15_N"/>
    <property type="match status" value="1"/>
</dbReference>
<dbReference type="InterPro" id="IPR015220">
    <property type="entry name" value="Glucodextranase_N"/>
</dbReference>
<feature type="domain" description="GH15-like" evidence="1">
    <location>
        <begin position="378"/>
        <end position="679"/>
    </location>
</feature>
<dbReference type="Pfam" id="PF00723">
    <property type="entry name" value="Glyco_hydro_15"/>
    <property type="match status" value="2"/>
</dbReference>
<dbReference type="GO" id="GO:0030246">
    <property type="term" value="F:carbohydrate binding"/>
    <property type="evidence" value="ECO:0007669"/>
    <property type="project" value="InterPro"/>
</dbReference>
<sequence>MALSKGDLLDFAPGAPGITPRWTSSAKSGVGTALSRKSPVWFTLSHGVLNEVYYPRVDSACTRDFELLIAGPDGYLSEEKRDCDSTTSHHEDGVPAFNVTNTARDGRYRIEKQIISDPSRPSLIQRITFIPLVGALADYRVYALLAPHLVNAGMGNSAWISTQRDVTLLYASGRSRYLALGSSLPWRSRSVGFVGQSDGFQQLTRTGRLDPQYQRADDGNVAITAEIGFGDRDTVDLVLGFGQSETEAGANVLESLRSGWDIALADYCKNWRGWQSGLKGLDLAEPGKINAYRVSTAVLASHRAVDRPGAVVASLSIPWGTSKGDDDMGGYHLVWPRDLVETAGGFLAAGDHREAWSILEYLREVQLASGHWAQNMWLDGRPYWRGVQMDECAFPILLTDLLRREGVLKGEALHRYMPMVRAAAGYIIANGPASRQDRWEEDGGYSPFTLAVEIAALLAAADLLGDEQAGQHLRETADCWNEQIENWTYVGDPDPSLGVAGYYVRVGNDLTTDIADAGSGVTTIRNQIIGKSELPTRNVLSPDALALVRFGLRAADDPRILDTVRMIDATLKVDLPQGPLWYRYTGDGYGEHIDGSAFNGTGQGRAWPLLAGERAHYELCAGRPEEAERLLKTLEASASVEGLLPEQSWDAPDIPARELFLGRASGSAMPLVWAHAEHIKLLRSLADGTVFDKPPQTHARYIANKSPSHLRIWRLNNAITRLPPGKTLRLELAEAALVHWGLDDWQAVTDTKTRASGLGTHVVDLDLSALEPGRAVVFTFFWLDGKRWDASEFRVQVVGE</sequence>
<proteinExistence type="predicted"/>
<dbReference type="InterPro" id="IPR012341">
    <property type="entry name" value="6hp_glycosidase-like_sf"/>
</dbReference>
<dbReference type="InterPro" id="IPR011613">
    <property type="entry name" value="GH15-like"/>
</dbReference>
<dbReference type="NCBIfam" id="TIGR01535">
    <property type="entry name" value="glucan_glucosid"/>
    <property type="match status" value="1"/>
</dbReference>
<organism evidence="3 4">
    <name type="scientific">Devosia riboflavina</name>
    <dbReference type="NCBI Taxonomy" id="46914"/>
    <lineage>
        <taxon>Bacteria</taxon>
        <taxon>Pseudomonadati</taxon>
        <taxon>Pseudomonadota</taxon>
        <taxon>Alphaproteobacteria</taxon>
        <taxon>Hyphomicrobiales</taxon>
        <taxon>Devosiaceae</taxon>
        <taxon>Devosia</taxon>
    </lineage>
</organism>
<dbReference type="InterPro" id="IPR008928">
    <property type="entry name" value="6-hairpin_glycosidase_sf"/>
</dbReference>
<name>A0A087M6A7_9HYPH</name>
<gene>
    <name evidence="3" type="ORF">JP75_02290</name>
</gene>
<dbReference type="InterPro" id="IPR014718">
    <property type="entry name" value="GH-type_carb-bd"/>
</dbReference>
<dbReference type="SUPFAM" id="SSF74650">
    <property type="entry name" value="Galactose mutarotase-like"/>
    <property type="match status" value="1"/>
</dbReference>
<dbReference type="GO" id="GO:0016757">
    <property type="term" value="F:glycosyltransferase activity"/>
    <property type="evidence" value="ECO:0007669"/>
    <property type="project" value="UniProtKB-ARBA"/>
</dbReference>
<dbReference type="Pfam" id="PF09137">
    <property type="entry name" value="Glucodextran_N"/>
    <property type="match status" value="1"/>
</dbReference>
<dbReference type="InterPro" id="IPR006425">
    <property type="entry name" value="Glucoamylase_bac"/>
</dbReference>
<dbReference type="Proteomes" id="UP000028981">
    <property type="component" value="Unassembled WGS sequence"/>
</dbReference>
<dbReference type="PANTHER" id="PTHR31616:SF0">
    <property type="entry name" value="GLUCAN 1,4-ALPHA-GLUCOSIDASE"/>
    <property type="match status" value="1"/>
</dbReference>
<evidence type="ECO:0000259" key="2">
    <source>
        <dbReference type="Pfam" id="PF09137"/>
    </source>
</evidence>
<evidence type="ECO:0000313" key="4">
    <source>
        <dbReference type="Proteomes" id="UP000028981"/>
    </source>
</evidence>
<dbReference type="SUPFAM" id="SSF48208">
    <property type="entry name" value="Six-hairpin glycosidases"/>
    <property type="match status" value="1"/>
</dbReference>
<dbReference type="PANTHER" id="PTHR31616">
    <property type="entry name" value="TREHALASE"/>
    <property type="match status" value="1"/>
</dbReference>
<comment type="caution">
    <text evidence="3">The sequence shown here is derived from an EMBL/GenBank/DDBJ whole genome shotgun (WGS) entry which is preliminary data.</text>
</comment>
<dbReference type="EMBL" id="JQGC01000002">
    <property type="protein sequence ID" value="KFL32410.1"/>
    <property type="molecule type" value="Genomic_DNA"/>
</dbReference>
<dbReference type="AlphaFoldDB" id="A0A087M6A7"/>
<dbReference type="Gene3D" id="2.70.98.10">
    <property type="match status" value="1"/>
</dbReference>
<keyword evidence="4" id="KW-1185">Reference proteome</keyword>
<dbReference type="OrthoDB" id="9806081at2"/>
<dbReference type="GO" id="GO:0004553">
    <property type="term" value="F:hydrolase activity, hydrolyzing O-glycosyl compounds"/>
    <property type="evidence" value="ECO:0007669"/>
    <property type="project" value="UniProtKB-ARBA"/>
</dbReference>
<evidence type="ECO:0000259" key="1">
    <source>
        <dbReference type="Pfam" id="PF00723"/>
    </source>
</evidence>
<dbReference type="RefSeq" id="WP_035078672.1">
    <property type="nucleotide sequence ID" value="NZ_JQGC01000002.1"/>
</dbReference>
<dbReference type="Gene3D" id="1.50.10.10">
    <property type="match status" value="1"/>
</dbReference>
<feature type="domain" description="GH15-like" evidence="1">
    <location>
        <begin position="304"/>
        <end position="361"/>
    </location>
</feature>
<protein>
    <submittedName>
        <fullName evidence="3">Cga</fullName>
    </submittedName>
</protein>